<keyword evidence="3" id="KW-1185">Reference proteome</keyword>
<keyword evidence="1" id="KW-0732">Signal</keyword>
<protein>
    <recommendedName>
        <fullName evidence="4">DUF4136 domain-containing protein</fullName>
    </recommendedName>
</protein>
<evidence type="ECO:0008006" key="4">
    <source>
        <dbReference type="Google" id="ProtNLM"/>
    </source>
</evidence>
<feature type="chain" id="PRO_5040903818" description="DUF4136 domain-containing protein" evidence="1">
    <location>
        <begin position="26"/>
        <end position="197"/>
    </location>
</feature>
<sequence>MTRFRHIMASALPALLLTGCATALAPVDVTRFHGDAVARQGRVLLVPGDAADAGSLEFRTTANAVGAALTRTGFSVVDGGAADFEAVIDTTRDTLAPAEQRRSPVSVGVGGSTGSYGSGLGLGIGINLSGKPKPVVATRLRVQLRRVSDRTAIWEGRAETQAKQGTPAAQPGLAAGKLADALFRDYPGPSGQTITVK</sequence>
<dbReference type="PROSITE" id="PS51257">
    <property type="entry name" value="PROKAR_LIPOPROTEIN"/>
    <property type="match status" value="1"/>
</dbReference>
<dbReference type="AlphaFoldDB" id="A0A9X1DDN3"/>
<gene>
    <name evidence="2" type="ORF">KK488_13450</name>
</gene>
<evidence type="ECO:0000313" key="2">
    <source>
        <dbReference type="EMBL" id="MBT2187954.1"/>
    </source>
</evidence>
<evidence type="ECO:0000256" key="1">
    <source>
        <dbReference type="SAM" id="SignalP"/>
    </source>
</evidence>
<comment type="caution">
    <text evidence="2">The sequence shown here is derived from an EMBL/GenBank/DDBJ whole genome shotgun (WGS) entry which is preliminary data.</text>
</comment>
<accession>A0A9X1DDN3</accession>
<dbReference type="RefSeq" id="WP_214624199.1">
    <property type="nucleotide sequence ID" value="NZ_JAHGAW010000008.1"/>
</dbReference>
<dbReference type="Proteomes" id="UP001138757">
    <property type="component" value="Unassembled WGS sequence"/>
</dbReference>
<organism evidence="2 3">
    <name type="scientific">Sphingobium nicotianae</name>
    <dbReference type="NCBI Taxonomy" id="2782607"/>
    <lineage>
        <taxon>Bacteria</taxon>
        <taxon>Pseudomonadati</taxon>
        <taxon>Pseudomonadota</taxon>
        <taxon>Alphaproteobacteria</taxon>
        <taxon>Sphingomonadales</taxon>
        <taxon>Sphingomonadaceae</taxon>
        <taxon>Sphingobium</taxon>
    </lineage>
</organism>
<dbReference type="EMBL" id="JAHGAW010000008">
    <property type="protein sequence ID" value="MBT2187954.1"/>
    <property type="molecule type" value="Genomic_DNA"/>
</dbReference>
<name>A0A9X1DDN3_9SPHN</name>
<feature type="signal peptide" evidence="1">
    <location>
        <begin position="1"/>
        <end position="25"/>
    </location>
</feature>
<proteinExistence type="predicted"/>
<evidence type="ECO:0000313" key="3">
    <source>
        <dbReference type="Proteomes" id="UP001138757"/>
    </source>
</evidence>
<reference evidence="2" key="1">
    <citation type="submission" date="2021-05" db="EMBL/GenBank/DDBJ databases">
        <title>Genome of Sphingobium sp. strain.</title>
        <authorList>
            <person name="Fan R."/>
        </authorList>
    </citation>
    <scope>NUCLEOTIDE SEQUENCE</scope>
    <source>
        <strain evidence="2">H33</strain>
    </source>
</reference>